<evidence type="ECO:0000313" key="5">
    <source>
        <dbReference type="Proteomes" id="UP000051634"/>
    </source>
</evidence>
<dbReference type="RefSeq" id="WP_232433113.1">
    <property type="nucleotide sequence ID" value="NZ_KQ556925.1"/>
</dbReference>
<proteinExistence type="predicted"/>
<feature type="domain" description="CheW-like" evidence="1">
    <location>
        <begin position="67"/>
        <end position="207"/>
    </location>
</feature>
<gene>
    <name evidence="2" type="ORF">Ga0074115_14213</name>
    <name evidence="3" type="ORF">Ga0076813_11964</name>
</gene>
<accession>A0A0T5Z122</accession>
<dbReference type="Gene3D" id="2.40.50.180">
    <property type="entry name" value="CheA-289, Domain 4"/>
    <property type="match status" value="1"/>
</dbReference>
<reference evidence="4 5" key="1">
    <citation type="submission" date="2015-11" db="EMBL/GenBank/DDBJ databases">
        <title>The genome of Candidatus Endoriftia persephone in Ridgeia piscesae and population structure of the North Eastern Pacific vestimentiferan symbionts.</title>
        <authorList>
            <person name="Perez M."/>
            <person name="Juniper K.S."/>
        </authorList>
    </citation>
    <scope>NUCLEOTIDE SEQUENCE [LARGE SCALE GENOMIC DNA]</scope>
    <source>
        <strain evidence="3">Ind10</strain>
        <strain evidence="2">Ind11</strain>
    </source>
</reference>
<sequence length="212" mass="23337">MPLGYDAAAGNFDRKTAVHDSFRGSLKTMVNWQLDTPEELVQLLQVIEQRSHGNTLALPQQDKVQSAWEGVLFSLGKLSMVAPLSEIREILNFPSTLTTVPGTKSWMLGLANIRGNLVPIVDLQSFLTGERTARGRRSRVLVFSGPQMTTGVLVGEMVGMRHFSEEDLIEVRGIGENLSSYVQFGFRQEGKTLPVFSLSSLADDPAFQVAAR</sequence>
<dbReference type="Proteomes" id="UP000051634">
    <property type="component" value="Unassembled WGS sequence"/>
</dbReference>
<dbReference type="PANTHER" id="PTHR22617:SF43">
    <property type="entry name" value="PROTEIN PILI"/>
    <property type="match status" value="1"/>
</dbReference>
<dbReference type="InterPro" id="IPR002545">
    <property type="entry name" value="CheW-lke_dom"/>
</dbReference>
<dbReference type="GO" id="GO:0007165">
    <property type="term" value="P:signal transduction"/>
    <property type="evidence" value="ECO:0007669"/>
    <property type="project" value="InterPro"/>
</dbReference>
<dbReference type="SUPFAM" id="SSF50341">
    <property type="entry name" value="CheW-like"/>
    <property type="match status" value="1"/>
</dbReference>
<evidence type="ECO:0000259" key="1">
    <source>
        <dbReference type="PROSITE" id="PS50851"/>
    </source>
</evidence>
<dbReference type="Gene3D" id="2.30.30.40">
    <property type="entry name" value="SH3 Domains"/>
    <property type="match status" value="1"/>
</dbReference>
<evidence type="ECO:0000313" key="3">
    <source>
        <dbReference type="EMBL" id="KRT57651.1"/>
    </source>
</evidence>
<dbReference type="Proteomes" id="UP000051276">
    <property type="component" value="Unassembled WGS sequence"/>
</dbReference>
<dbReference type="AlphaFoldDB" id="A0A0T5Z122"/>
<organism evidence="2 5">
    <name type="scientific">endosymbiont of Ridgeia piscesae</name>
    <dbReference type="NCBI Taxonomy" id="54398"/>
    <lineage>
        <taxon>Bacteria</taxon>
        <taxon>Pseudomonadati</taxon>
        <taxon>Pseudomonadota</taxon>
        <taxon>Gammaproteobacteria</taxon>
        <taxon>sulfur-oxidizing symbionts</taxon>
    </lineage>
</organism>
<dbReference type="GO" id="GO:0005829">
    <property type="term" value="C:cytosol"/>
    <property type="evidence" value="ECO:0007669"/>
    <property type="project" value="TreeGrafter"/>
</dbReference>
<protein>
    <submittedName>
        <fullName evidence="2">Chemotaxis signal transduction protein</fullName>
    </submittedName>
    <submittedName>
        <fullName evidence="3">Twitching motility protein PilI</fullName>
    </submittedName>
</protein>
<dbReference type="EMBL" id="LMXI01000498">
    <property type="protein sequence ID" value="KRT57651.1"/>
    <property type="molecule type" value="Genomic_DNA"/>
</dbReference>
<dbReference type="PROSITE" id="PS50851">
    <property type="entry name" value="CHEW"/>
    <property type="match status" value="1"/>
</dbReference>
<dbReference type="InterPro" id="IPR039315">
    <property type="entry name" value="CheW"/>
</dbReference>
<dbReference type="SMART" id="SM00260">
    <property type="entry name" value="CheW"/>
    <property type="match status" value="1"/>
</dbReference>
<dbReference type="InterPro" id="IPR036061">
    <property type="entry name" value="CheW-like_dom_sf"/>
</dbReference>
<dbReference type="PATRIC" id="fig|54398.3.peg.2866"/>
<name>A0A0T5Z122_9GAMM</name>
<dbReference type="PANTHER" id="PTHR22617">
    <property type="entry name" value="CHEMOTAXIS SENSOR HISTIDINE KINASE-RELATED"/>
    <property type="match status" value="1"/>
</dbReference>
<evidence type="ECO:0000313" key="4">
    <source>
        <dbReference type="Proteomes" id="UP000051276"/>
    </source>
</evidence>
<dbReference type="Pfam" id="PF01584">
    <property type="entry name" value="CheW"/>
    <property type="match status" value="1"/>
</dbReference>
<comment type="caution">
    <text evidence="2">The sequence shown here is derived from an EMBL/GenBank/DDBJ whole genome shotgun (WGS) entry which is preliminary data.</text>
</comment>
<keyword evidence="5" id="KW-1185">Reference proteome</keyword>
<evidence type="ECO:0000313" key="2">
    <source>
        <dbReference type="EMBL" id="KRT56369.1"/>
    </source>
</evidence>
<dbReference type="EMBL" id="LDXT01000055">
    <property type="protein sequence ID" value="KRT56369.1"/>
    <property type="molecule type" value="Genomic_DNA"/>
</dbReference>
<dbReference type="GO" id="GO:0006935">
    <property type="term" value="P:chemotaxis"/>
    <property type="evidence" value="ECO:0007669"/>
    <property type="project" value="InterPro"/>
</dbReference>
<dbReference type="STRING" id="54398.Ga0074115_14213"/>